<organism evidence="2 3">
    <name type="scientific">Buttiauxella noackiae ATCC 51607</name>
    <dbReference type="NCBI Taxonomy" id="1354255"/>
    <lineage>
        <taxon>Bacteria</taxon>
        <taxon>Pseudomonadati</taxon>
        <taxon>Pseudomonadota</taxon>
        <taxon>Gammaproteobacteria</taxon>
        <taxon>Enterobacterales</taxon>
        <taxon>Enterobacteriaceae</taxon>
        <taxon>Buttiauxella</taxon>
    </lineage>
</organism>
<name>A0A1B7HP39_9ENTR</name>
<dbReference type="Gene3D" id="2.60.40.10">
    <property type="entry name" value="Immunoglobulins"/>
    <property type="match status" value="1"/>
</dbReference>
<dbReference type="Proteomes" id="UP000078286">
    <property type="component" value="Unassembled WGS sequence"/>
</dbReference>
<accession>A0A1B7HP39</accession>
<proteinExistence type="predicted"/>
<feature type="compositionally biased region" description="Basic and acidic residues" evidence="1">
    <location>
        <begin position="38"/>
        <end position="54"/>
    </location>
</feature>
<sequence length="495" mass="52844">MELTPAEVSHTEKPPVETPHLDRPSEIPAMELTPAEMPHTEKPPVETPHLDRPSEIPATELTPTDQNHNINITIDAIETVETPSTDKPNSVITHVNGGSESADGFDVQDGKIVKIGSNVHVWLSESDSEPDCADPKSQIGLYKDGNVNGDGSHTDIFVVHPGTQYVRNDGFHDNLQAVKGDSQSEHKDYIFLQGGEGIHYKITSGVDHPQNNQVNSWDNVSVSGTDDQGNTLSLNGSNQIAGVIYGDGTSPNSPESNPQQVDTPASVQHSIVTGTVTGDIALGDIVKLTINDHHYKGEVVDLGNGKLGYHIGIETGDLKEGLPVHVSITVKDEAGHYTTATADHDVSDGLVPGAPSSEAPPVPLAEESTGHAVIEHHAEQSHSLNNLLESSDDLFLPAPAPSADSAIHQSGISDLGSDKAQHIDDRINLSDLAQELEHGTDITSLIKGTEQSGSETTVIDPKVHVVPAIMSEPTGMDSLQHSSFDHLLHKPEHQY</sequence>
<evidence type="ECO:0000313" key="3">
    <source>
        <dbReference type="Proteomes" id="UP000078286"/>
    </source>
</evidence>
<protein>
    <submittedName>
        <fullName evidence="2">RTX family T1SS secreted agglutinin</fullName>
    </submittedName>
</protein>
<dbReference type="EMBL" id="LXEO01000028">
    <property type="protein sequence ID" value="OAT17396.1"/>
    <property type="molecule type" value="Genomic_DNA"/>
</dbReference>
<comment type="caution">
    <text evidence="2">The sequence shown here is derived from an EMBL/GenBank/DDBJ whole genome shotgun (WGS) entry which is preliminary data.</text>
</comment>
<dbReference type="PATRIC" id="fig|1354255.3.peg.2364"/>
<gene>
    <name evidence="2" type="ORF">M979_2285</name>
</gene>
<keyword evidence="3" id="KW-1185">Reference proteome</keyword>
<feature type="compositionally biased region" description="Basic and acidic residues" evidence="1">
    <location>
        <begin position="9"/>
        <end position="25"/>
    </location>
</feature>
<dbReference type="InterPro" id="IPR049826">
    <property type="entry name" value="Ig-like_ice"/>
</dbReference>
<dbReference type="NCBIfam" id="NF012196">
    <property type="entry name" value="Ig_like_ice"/>
    <property type="match status" value="1"/>
</dbReference>
<feature type="compositionally biased region" description="Polar residues" evidence="1">
    <location>
        <begin position="249"/>
        <end position="266"/>
    </location>
</feature>
<evidence type="ECO:0000313" key="2">
    <source>
        <dbReference type="EMBL" id="OAT17396.1"/>
    </source>
</evidence>
<feature type="region of interest" description="Disordered" evidence="1">
    <location>
        <begin position="243"/>
        <end position="266"/>
    </location>
</feature>
<dbReference type="InterPro" id="IPR013783">
    <property type="entry name" value="Ig-like_fold"/>
</dbReference>
<evidence type="ECO:0000256" key="1">
    <source>
        <dbReference type="SAM" id="MobiDB-lite"/>
    </source>
</evidence>
<dbReference type="AlphaFoldDB" id="A0A1B7HP39"/>
<feature type="region of interest" description="Disordered" evidence="1">
    <location>
        <begin position="1"/>
        <end position="69"/>
    </location>
</feature>
<reference evidence="2 3" key="1">
    <citation type="submission" date="2016-04" db="EMBL/GenBank/DDBJ databases">
        <title>ATOL: Assembling a taxonomically balanced genome-scale reconstruction of the evolutionary history of the Enterobacteriaceae.</title>
        <authorList>
            <person name="Plunkett G.III."/>
            <person name="Neeno-Eckwall E.C."/>
            <person name="Glasner J.D."/>
            <person name="Perna N.T."/>
        </authorList>
    </citation>
    <scope>NUCLEOTIDE SEQUENCE [LARGE SCALE GENOMIC DNA]</scope>
    <source>
        <strain evidence="2 3">ATCC 51607</strain>
    </source>
</reference>